<comment type="caution">
    <text evidence="1">The sequence shown here is derived from an EMBL/GenBank/DDBJ whole genome shotgun (WGS) entry which is preliminary data.</text>
</comment>
<dbReference type="Proteomes" id="UP001152484">
    <property type="component" value="Unassembled WGS sequence"/>
</dbReference>
<protein>
    <submittedName>
        <fullName evidence="1">Uncharacterized protein</fullName>
    </submittedName>
</protein>
<name>A0A9P1DYR8_CUSEU</name>
<gene>
    <name evidence="1" type="ORF">CEURO_LOCUS1895</name>
</gene>
<reference evidence="1" key="1">
    <citation type="submission" date="2022-07" db="EMBL/GenBank/DDBJ databases">
        <authorList>
            <person name="Macas J."/>
            <person name="Novak P."/>
            <person name="Neumann P."/>
        </authorList>
    </citation>
    <scope>NUCLEOTIDE SEQUENCE</scope>
</reference>
<dbReference type="PRINTS" id="PR00081">
    <property type="entry name" value="GDHRDH"/>
</dbReference>
<dbReference type="InterPro" id="IPR002347">
    <property type="entry name" value="SDR_fam"/>
</dbReference>
<keyword evidence="2" id="KW-1185">Reference proteome</keyword>
<organism evidence="1 2">
    <name type="scientific">Cuscuta europaea</name>
    <name type="common">European dodder</name>
    <dbReference type="NCBI Taxonomy" id="41803"/>
    <lineage>
        <taxon>Eukaryota</taxon>
        <taxon>Viridiplantae</taxon>
        <taxon>Streptophyta</taxon>
        <taxon>Embryophyta</taxon>
        <taxon>Tracheophyta</taxon>
        <taxon>Spermatophyta</taxon>
        <taxon>Magnoliopsida</taxon>
        <taxon>eudicotyledons</taxon>
        <taxon>Gunneridae</taxon>
        <taxon>Pentapetalae</taxon>
        <taxon>asterids</taxon>
        <taxon>lamiids</taxon>
        <taxon>Solanales</taxon>
        <taxon>Convolvulaceae</taxon>
        <taxon>Cuscuteae</taxon>
        <taxon>Cuscuta</taxon>
        <taxon>Cuscuta subgen. Cuscuta</taxon>
    </lineage>
</organism>
<sequence length="125" mass="13380">MERRSPVAPHLEPWRTLSEKVVMVTGASSGLGREICLDLAKSGCRILAAARRIDRLESLCVEINGNGSGDPSFDPSPRAVAVQLDVSANGPAIEAAVQKAWDAFGRIDALVNNAGVRGEYTVHWI</sequence>
<evidence type="ECO:0000313" key="1">
    <source>
        <dbReference type="EMBL" id="CAH9062385.1"/>
    </source>
</evidence>
<dbReference type="AlphaFoldDB" id="A0A9P1DYR8"/>
<evidence type="ECO:0000313" key="2">
    <source>
        <dbReference type="Proteomes" id="UP001152484"/>
    </source>
</evidence>
<dbReference type="Gene3D" id="3.40.50.720">
    <property type="entry name" value="NAD(P)-binding Rossmann-like Domain"/>
    <property type="match status" value="1"/>
</dbReference>
<dbReference type="PANTHER" id="PTHR44375:SF2">
    <property type="entry name" value="BETA-KETOACYL-ACP REDUCTASE-LIKE PROTEIN-RELATED"/>
    <property type="match status" value="1"/>
</dbReference>
<dbReference type="Pfam" id="PF00106">
    <property type="entry name" value="adh_short"/>
    <property type="match status" value="1"/>
</dbReference>
<proteinExistence type="predicted"/>
<dbReference type="OrthoDB" id="47007at2759"/>
<dbReference type="InterPro" id="IPR036291">
    <property type="entry name" value="NAD(P)-bd_dom_sf"/>
</dbReference>
<dbReference type="SUPFAM" id="SSF51735">
    <property type="entry name" value="NAD(P)-binding Rossmann-fold domains"/>
    <property type="match status" value="1"/>
</dbReference>
<accession>A0A9P1DYR8</accession>
<dbReference type="EMBL" id="CAMAPE010000004">
    <property type="protein sequence ID" value="CAH9062385.1"/>
    <property type="molecule type" value="Genomic_DNA"/>
</dbReference>
<dbReference type="PANTHER" id="PTHR44375">
    <property type="entry name" value="BETA-KETOACYL-ACP REDUCTASE-LIKE PROTEIN-RELATED"/>
    <property type="match status" value="1"/>
</dbReference>